<reference evidence="4 5" key="1">
    <citation type="journal article" date="2017" name="Int. J. Syst. Evol. Microbiol.">
        <title>Ramlibacter monticola sp. nov., isolated from forest soil.</title>
        <authorList>
            <person name="Chaudhary D.K."/>
            <person name="Kim J."/>
        </authorList>
    </citation>
    <scope>NUCLEOTIDE SEQUENCE [LARGE SCALE GENOMIC DNA]</scope>
    <source>
        <strain evidence="4 5">KACC 19175</strain>
    </source>
</reference>
<organism evidence="4 5">
    <name type="scientific">Ramlibacter monticola</name>
    <dbReference type="NCBI Taxonomy" id="1926872"/>
    <lineage>
        <taxon>Bacteria</taxon>
        <taxon>Pseudomonadati</taxon>
        <taxon>Pseudomonadota</taxon>
        <taxon>Betaproteobacteria</taxon>
        <taxon>Burkholderiales</taxon>
        <taxon>Comamonadaceae</taxon>
        <taxon>Ramlibacter</taxon>
    </lineage>
</organism>
<keyword evidence="1 2" id="KW-0732">Signal</keyword>
<comment type="caution">
    <text evidence="4">The sequence shown here is derived from an EMBL/GenBank/DDBJ whole genome shotgun (WGS) entry which is preliminary data.</text>
</comment>
<feature type="signal peptide" evidence="2">
    <location>
        <begin position="1"/>
        <end position="17"/>
    </location>
</feature>
<accession>A0A936Z2I8</accession>
<feature type="chain" id="PRO_5037658657" evidence="2">
    <location>
        <begin position="18"/>
        <end position="323"/>
    </location>
</feature>
<dbReference type="Proteomes" id="UP000599109">
    <property type="component" value="Unassembled WGS sequence"/>
</dbReference>
<name>A0A936Z2I8_9BURK</name>
<dbReference type="Pfam" id="PF01551">
    <property type="entry name" value="Peptidase_M23"/>
    <property type="match status" value="1"/>
</dbReference>
<proteinExistence type="predicted"/>
<keyword evidence="5" id="KW-1185">Reference proteome</keyword>
<dbReference type="EMBL" id="JAEQNE010000003">
    <property type="protein sequence ID" value="MBL0392362.1"/>
    <property type="molecule type" value="Genomic_DNA"/>
</dbReference>
<evidence type="ECO:0000313" key="4">
    <source>
        <dbReference type="EMBL" id="MBL0392362.1"/>
    </source>
</evidence>
<evidence type="ECO:0000256" key="1">
    <source>
        <dbReference type="ARBA" id="ARBA00022729"/>
    </source>
</evidence>
<dbReference type="InterPro" id="IPR050570">
    <property type="entry name" value="Cell_wall_metabolism_enzyme"/>
</dbReference>
<dbReference type="InterPro" id="IPR016047">
    <property type="entry name" value="M23ase_b-sheet_dom"/>
</dbReference>
<dbReference type="GO" id="GO:0004222">
    <property type="term" value="F:metalloendopeptidase activity"/>
    <property type="evidence" value="ECO:0007669"/>
    <property type="project" value="TreeGrafter"/>
</dbReference>
<dbReference type="RefSeq" id="WP_201674993.1">
    <property type="nucleotide sequence ID" value="NZ_JAEQNE010000003.1"/>
</dbReference>
<evidence type="ECO:0000259" key="3">
    <source>
        <dbReference type="Pfam" id="PF01551"/>
    </source>
</evidence>
<dbReference type="Gene3D" id="2.70.70.10">
    <property type="entry name" value="Glucose Permease (Domain IIA)"/>
    <property type="match status" value="1"/>
</dbReference>
<dbReference type="CDD" id="cd12797">
    <property type="entry name" value="M23_peptidase"/>
    <property type="match status" value="1"/>
</dbReference>
<dbReference type="AlphaFoldDB" id="A0A936Z2I8"/>
<feature type="domain" description="M23ase beta-sheet core" evidence="3">
    <location>
        <begin position="62"/>
        <end position="180"/>
    </location>
</feature>
<dbReference type="PANTHER" id="PTHR21666">
    <property type="entry name" value="PEPTIDASE-RELATED"/>
    <property type="match status" value="1"/>
</dbReference>
<dbReference type="InterPro" id="IPR011055">
    <property type="entry name" value="Dup_hybrid_motif"/>
</dbReference>
<gene>
    <name evidence="4" type="ORF">JJ685_14580</name>
</gene>
<evidence type="ECO:0000256" key="2">
    <source>
        <dbReference type="SAM" id="SignalP"/>
    </source>
</evidence>
<dbReference type="SUPFAM" id="SSF51261">
    <property type="entry name" value="Duplicated hybrid motif"/>
    <property type="match status" value="1"/>
</dbReference>
<dbReference type="PANTHER" id="PTHR21666:SF289">
    <property type="entry name" value="L-ALA--D-GLU ENDOPEPTIDASE"/>
    <property type="match status" value="1"/>
</dbReference>
<evidence type="ECO:0000313" key="5">
    <source>
        <dbReference type="Proteomes" id="UP000599109"/>
    </source>
</evidence>
<sequence>MIALVLAVLLASPLAAAQGVAPSLALPIQCRPGVDCEIQNYVDRDPGPGARDYQCGTRSYEGHDGIDFRLPSLVRQRQGVAVLAAADGQVARVRDGVADVSVRATGTSAVQGRECGNGVVIRHEGGFETQYCHLARGSIVVKAGDPVRAGDVIARVGLSGRTEYPHLHFTVREGRAIVDPFAYGAAEGACRSGRSLWRPELREALAYKPRSVLNTGFATQPLGIDAIDEEPALPTPEAAVLVAYARAIGLKAGDVQTLTLTGPEGVELASSTARPLPRDQAQSMVFAGVRRPAGGWPRGRYRGEYLVRQGGETVLRQVFDFTL</sequence>
<protein>
    <submittedName>
        <fullName evidence="4">M23 family metallopeptidase</fullName>
    </submittedName>
</protein>